<keyword evidence="2" id="KW-1185">Reference proteome</keyword>
<name>A0AAE0KST8_9CHLO</name>
<dbReference type="Proteomes" id="UP001190700">
    <property type="component" value="Unassembled WGS sequence"/>
</dbReference>
<comment type="caution">
    <text evidence="1">The sequence shown here is derived from an EMBL/GenBank/DDBJ whole genome shotgun (WGS) entry which is preliminary data.</text>
</comment>
<reference evidence="1 2" key="1">
    <citation type="journal article" date="2015" name="Genome Biol. Evol.">
        <title>Comparative Genomics of a Bacterivorous Green Alga Reveals Evolutionary Causalities and Consequences of Phago-Mixotrophic Mode of Nutrition.</title>
        <authorList>
            <person name="Burns J.A."/>
            <person name="Paasch A."/>
            <person name="Narechania A."/>
            <person name="Kim E."/>
        </authorList>
    </citation>
    <scope>NUCLEOTIDE SEQUENCE [LARGE SCALE GENOMIC DNA]</scope>
    <source>
        <strain evidence="1 2">PLY_AMNH</strain>
    </source>
</reference>
<evidence type="ECO:0000313" key="1">
    <source>
        <dbReference type="EMBL" id="KAK3259516.1"/>
    </source>
</evidence>
<sequence length="180" mass="18843">MANASNTRKNAAEACVNVEFYVDPATDFLSIVIIPRAKDGRLDLTSGTRAGAHSLPIGSQSTMLQAAPPSSEVGSRRQVDVPGSHFGSPAKLASLLTNIERDSFAVAASVKAMLDSIQSVVSQRAKCTLCTDMCTQSLCSRLPSDGGGYVVMVQLLDEEGQVPEVASCENNGRLEPAAGD</sequence>
<gene>
    <name evidence="1" type="ORF">CYMTET_31489</name>
</gene>
<dbReference type="AlphaFoldDB" id="A0AAE0KST8"/>
<dbReference type="EMBL" id="LGRX02018675">
    <property type="protein sequence ID" value="KAK3259516.1"/>
    <property type="molecule type" value="Genomic_DNA"/>
</dbReference>
<proteinExistence type="predicted"/>
<organism evidence="1 2">
    <name type="scientific">Cymbomonas tetramitiformis</name>
    <dbReference type="NCBI Taxonomy" id="36881"/>
    <lineage>
        <taxon>Eukaryota</taxon>
        <taxon>Viridiplantae</taxon>
        <taxon>Chlorophyta</taxon>
        <taxon>Pyramimonadophyceae</taxon>
        <taxon>Pyramimonadales</taxon>
        <taxon>Pyramimonadaceae</taxon>
        <taxon>Cymbomonas</taxon>
    </lineage>
</organism>
<evidence type="ECO:0000313" key="2">
    <source>
        <dbReference type="Proteomes" id="UP001190700"/>
    </source>
</evidence>
<protein>
    <submittedName>
        <fullName evidence="1">Uncharacterized protein</fullName>
    </submittedName>
</protein>
<accession>A0AAE0KST8</accession>